<dbReference type="PANTHER" id="PTHR21240:SF28">
    <property type="entry name" value="ISO-OROTATE DECARBOXYLASE (EUROFUNG)"/>
    <property type="match status" value="1"/>
</dbReference>
<dbReference type="SUPFAM" id="SSF51556">
    <property type="entry name" value="Metallo-dependent hydrolases"/>
    <property type="match status" value="1"/>
</dbReference>
<organism evidence="3 4">
    <name type="scientific">Caulifigura coniformis</name>
    <dbReference type="NCBI Taxonomy" id="2527983"/>
    <lineage>
        <taxon>Bacteria</taxon>
        <taxon>Pseudomonadati</taxon>
        <taxon>Planctomycetota</taxon>
        <taxon>Planctomycetia</taxon>
        <taxon>Planctomycetales</taxon>
        <taxon>Planctomycetaceae</taxon>
        <taxon>Caulifigura</taxon>
    </lineage>
</organism>
<dbReference type="GO" id="GO:0016787">
    <property type="term" value="F:hydrolase activity"/>
    <property type="evidence" value="ECO:0007669"/>
    <property type="project" value="UniProtKB-KW"/>
</dbReference>
<dbReference type="InParanoid" id="A0A517SLH1"/>
<evidence type="ECO:0000313" key="4">
    <source>
        <dbReference type="Proteomes" id="UP000315700"/>
    </source>
</evidence>
<proteinExistence type="predicted"/>
<dbReference type="GO" id="GO:0019748">
    <property type="term" value="P:secondary metabolic process"/>
    <property type="evidence" value="ECO:0007669"/>
    <property type="project" value="TreeGrafter"/>
</dbReference>
<accession>A0A517SLH1</accession>
<gene>
    <name evidence="3" type="ORF">Pan44_50420</name>
</gene>
<feature type="domain" description="Amidohydrolase-related" evidence="2">
    <location>
        <begin position="107"/>
        <end position="304"/>
    </location>
</feature>
<dbReference type="Proteomes" id="UP000315700">
    <property type="component" value="Chromosome"/>
</dbReference>
<name>A0A517SLH1_9PLAN</name>
<dbReference type="InterPro" id="IPR006680">
    <property type="entry name" value="Amidohydro-rel"/>
</dbReference>
<evidence type="ECO:0000313" key="3">
    <source>
        <dbReference type="EMBL" id="QDT56979.1"/>
    </source>
</evidence>
<dbReference type="RefSeq" id="WP_145034382.1">
    <property type="nucleotide sequence ID" value="NZ_CP036271.1"/>
</dbReference>
<dbReference type="OrthoDB" id="8673173at2"/>
<dbReference type="InterPro" id="IPR032466">
    <property type="entry name" value="Metal_Hydrolase"/>
</dbReference>
<dbReference type="Gene3D" id="3.20.20.140">
    <property type="entry name" value="Metal-dependent hydrolases"/>
    <property type="match status" value="1"/>
</dbReference>
<keyword evidence="3" id="KW-0378">Hydrolase</keyword>
<evidence type="ECO:0000259" key="2">
    <source>
        <dbReference type="Pfam" id="PF04909"/>
    </source>
</evidence>
<dbReference type="Pfam" id="PF04909">
    <property type="entry name" value="Amidohydro_2"/>
    <property type="match status" value="1"/>
</dbReference>
<dbReference type="GO" id="GO:0016831">
    <property type="term" value="F:carboxy-lyase activity"/>
    <property type="evidence" value="ECO:0007669"/>
    <property type="project" value="InterPro"/>
</dbReference>
<sequence length="314" mass="34231">MPVVSRRRFLSTTAGLGAGLGAVAAAGGGALAAQVEKSAKESSSDLRGLPAGWRTMKKLDAHNHVMQGVHKPGADWSAVERTVEAAKILGIDTLYCSRPLTGGVMASIEAVRDANDSVLAAMKRYPDVIAGYCFVQPGNGKDALEEIDRCIDAGMIGIKLYNQFKYSDPAVFPVAEKCIELKIPFLGHSAYLTDPKTKEAQPRTSNARDFGELATRYPELLLILGHINGGGDWEWAIRTLRDFPTVYLDTSGSVLEDDTIDLCVRELGHRRLLFATDLTMEGGVGKILGAKLTPEQREDIFWRNFQGILDRRPK</sequence>
<dbReference type="InterPro" id="IPR032465">
    <property type="entry name" value="ACMSD"/>
</dbReference>
<dbReference type="KEGG" id="ccos:Pan44_50420"/>
<keyword evidence="1" id="KW-0456">Lyase</keyword>
<dbReference type="AlphaFoldDB" id="A0A517SLH1"/>
<dbReference type="PANTHER" id="PTHR21240">
    <property type="entry name" value="2-AMINO-3-CARBOXYLMUCONATE-6-SEMIALDEHYDE DECARBOXYLASE"/>
    <property type="match status" value="1"/>
</dbReference>
<dbReference type="PROSITE" id="PS51318">
    <property type="entry name" value="TAT"/>
    <property type="match status" value="1"/>
</dbReference>
<evidence type="ECO:0000256" key="1">
    <source>
        <dbReference type="ARBA" id="ARBA00023239"/>
    </source>
</evidence>
<protein>
    <submittedName>
        <fullName evidence="3">Amidohydrolase</fullName>
    </submittedName>
</protein>
<keyword evidence="4" id="KW-1185">Reference proteome</keyword>
<dbReference type="EMBL" id="CP036271">
    <property type="protein sequence ID" value="QDT56979.1"/>
    <property type="molecule type" value="Genomic_DNA"/>
</dbReference>
<dbReference type="InterPro" id="IPR006311">
    <property type="entry name" value="TAT_signal"/>
</dbReference>
<dbReference type="GO" id="GO:0005737">
    <property type="term" value="C:cytoplasm"/>
    <property type="evidence" value="ECO:0007669"/>
    <property type="project" value="TreeGrafter"/>
</dbReference>
<reference evidence="3 4" key="1">
    <citation type="submission" date="2019-02" db="EMBL/GenBank/DDBJ databases">
        <title>Deep-cultivation of Planctomycetes and their phenomic and genomic characterization uncovers novel biology.</title>
        <authorList>
            <person name="Wiegand S."/>
            <person name="Jogler M."/>
            <person name="Boedeker C."/>
            <person name="Pinto D."/>
            <person name="Vollmers J."/>
            <person name="Rivas-Marin E."/>
            <person name="Kohn T."/>
            <person name="Peeters S.H."/>
            <person name="Heuer A."/>
            <person name="Rast P."/>
            <person name="Oberbeckmann S."/>
            <person name="Bunk B."/>
            <person name="Jeske O."/>
            <person name="Meyerdierks A."/>
            <person name="Storesund J.E."/>
            <person name="Kallscheuer N."/>
            <person name="Luecker S."/>
            <person name="Lage O.M."/>
            <person name="Pohl T."/>
            <person name="Merkel B.J."/>
            <person name="Hornburger P."/>
            <person name="Mueller R.-W."/>
            <person name="Bruemmer F."/>
            <person name="Labrenz M."/>
            <person name="Spormann A.M."/>
            <person name="Op den Camp H."/>
            <person name="Overmann J."/>
            <person name="Amann R."/>
            <person name="Jetten M.S.M."/>
            <person name="Mascher T."/>
            <person name="Medema M.H."/>
            <person name="Devos D.P."/>
            <person name="Kaster A.-K."/>
            <person name="Ovreas L."/>
            <person name="Rohde M."/>
            <person name="Galperin M.Y."/>
            <person name="Jogler C."/>
        </authorList>
    </citation>
    <scope>NUCLEOTIDE SEQUENCE [LARGE SCALE GENOMIC DNA]</scope>
    <source>
        <strain evidence="3 4">Pan44</strain>
    </source>
</reference>